<dbReference type="Pfam" id="PF00578">
    <property type="entry name" value="AhpC-TSA"/>
    <property type="match status" value="1"/>
</dbReference>
<dbReference type="InterPro" id="IPR000866">
    <property type="entry name" value="AhpC/TSA"/>
</dbReference>
<dbReference type="GO" id="GO:0102039">
    <property type="term" value="F:NADH-dependent peroxiredoxin activity"/>
    <property type="evidence" value="ECO:0007669"/>
    <property type="project" value="UniProtKB-EC"/>
</dbReference>
<dbReference type="EC" id="1.11.1.26" evidence="2"/>
<dbReference type="InterPro" id="IPR024706">
    <property type="entry name" value="Peroxiredoxin_AhpC-typ"/>
</dbReference>
<gene>
    <name evidence="12" type="ORF">CH341_11610</name>
</gene>
<dbReference type="GO" id="GO:0005829">
    <property type="term" value="C:cytosol"/>
    <property type="evidence" value="ECO:0007669"/>
    <property type="project" value="TreeGrafter"/>
</dbReference>
<dbReference type="GO" id="GO:0042744">
    <property type="term" value="P:hydrogen peroxide catabolic process"/>
    <property type="evidence" value="ECO:0007669"/>
    <property type="project" value="TreeGrafter"/>
</dbReference>
<dbReference type="GO" id="GO:0045454">
    <property type="term" value="P:cell redox homeostasis"/>
    <property type="evidence" value="ECO:0007669"/>
    <property type="project" value="TreeGrafter"/>
</dbReference>
<dbReference type="PROSITE" id="PS51352">
    <property type="entry name" value="THIOREDOXIN_2"/>
    <property type="match status" value="1"/>
</dbReference>
<evidence type="ECO:0000256" key="5">
    <source>
        <dbReference type="ARBA" id="ARBA00022862"/>
    </source>
</evidence>
<dbReference type="RefSeq" id="WP_111419203.1">
    <property type="nucleotide sequence ID" value="NZ_NPEX01000063.1"/>
</dbReference>
<keyword evidence="6" id="KW-0560">Oxidoreductase</keyword>
<protein>
    <recommendedName>
        <fullName evidence="3">Alkyl hydroperoxide reductase C</fullName>
        <ecNumber evidence="2">1.11.1.26</ecNumber>
    </recommendedName>
    <alternativeName>
        <fullName evidence="8">Peroxiredoxin</fullName>
    </alternativeName>
</protein>
<dbReference type="InterPro" id="IPR036249">
    <property type="entry name" value="Thioredoxin-like_sf"/>
</dbReference>
<dbReference type="GO" id="GO:0008379">
    <property type="term" value="F:thioredoxin peroxidase activity"/>
    <property type="evidence" value="ECO:0007669"/>
    <property type="project" value="TreeGrafter"/>
</dbReference>
<dbReference type="OrthoDB" id="9809746at2"/>
<dbReference type="Proteomes" id="UP000249130">
    <property type="component" value="Unassembled WGS sequence"/>
</dbReference>
<keyword evidence="5" id="KW-0049">Antioxidant</keyword>
<dbReference type="PANTHER" id="PTHR10681">
    <property type="entry name" value="THIOREDOXIN PEROXIDASE"/>
    <property type="match status" value="1"/>
</dbReference>
<proteinExistence type="predicted"/>
<evidence type="ECO:0000256" key="8">
    <source>
        <dbReference type="ARBA" id="ARBA00032077"/>
    </source>
</evidence>
<dbReference type="SUPFAM" id="SSF52833">
    <property type="entry name" value="Thioredoxin-like"/>
    <property type="match status" value="1"/>
</dbReference>
<dbReference type="AlphaFoldDB" id="A0A327L0H5"/>
<accession>A0A327L0H5</accession>
<dbReference type="PIRSF" id="PIRSF000239">
    <property type="entry name" value="AHPC"/>
    <property type="match status" value="1"/>
</dbReference>
<dbReference type="Gene3D" id="3.40.30.10">
    <property type="entry name" value="Glutaredoxin"/>
    <property type="match status" value="1"/>
</dbReference>
<feature type="active site" description="Cysteine sulfenic acid (-SOH) intermediate; for peroxidase activity" evidence="10">
    <location>
        <position position="52"/>
    </location>
</feature>
<dbReference type="PANTHER" id="PTHR10681:SF121">
    <property type="entry name" value="ALKYL HYDROPEROXIDE REDUCTASE C"/>
    <property type="match status" value="1"/>
</dbReference>
<reference evidence="12 13" key="1">
    <citation type="submission" date="2017-07" db="EMBL/GenBank/DDBJ databases">
        <title>Draft Genome Sequences of Select Purple Nonsulfur Bacteria.</title>
        <authorList>
            <person name="Lasarre B."/>
            <person name="Mckinlay J.B."/>
        </authorList>
    </citation>
    <scope>NUCLEOTIDE SEQUENCE [LARGE SCALE GENOMIC DNA]</scope>
    <source>
        <strain evidence="12 13">DSM 5909</strain>
    </source>
</reference>
<comment type="subunit">
    <text evidence="1">Homodimer; disulfide-linked, upon oxidation. 5 homodimers assemble to form a ring-like decamer.</text>
</comment>
<keyword evidence="4" id="KW-0575">Peroxidase</keyword>
<evidence type="ECO:0000256" key="4">
    <source>
        <dbReference type="ARBA" id="ARBA00022559"/>
    </source>
</evidence>
<dbReference type="GO" id="GO:0033554">
    <property type="term" value="P:cellular response to stress"/>
    <property type="evidence" value="ECO:0007669"/>
    <property type="project" value="TreeGrafter"/>
</dbReference>
<dbReference type="EMBL" id="NPEX01000063">
    <property type="protein sequence ID" value="RAI43961.1"/>
    <property type="molecule type" value="Genomic_DNA"/>
</dbReference>
<evidence type="ECO:0000256" key="2">
    <source>
        <dbReference type="ARBA" id="ARBA00013021"/>
    </source>
</evidence>
<evidence type="ECO:0000256" key="7">
    <source>
        <dbReference type="ARBA" id="ARBA00023284"/>
    </source>
</evidence>
<comment type="caution">
    <text evidence="12">The sequence shown here is derived from an EMBL/GenBank/DDBJ whole genome shotgun (WGS) entry which is preliminary data.</text>
</comment>
<dbReference type="GO" id="GO:0006979">
    <property type="term" value="P:response to oxidative stress"/>
    <property type="evidence" value="ECO:0007669"/>
    <property type="project" value="TreeGrafter"/>
</dbReference>
<evidence type="ECO:0000256" key="1">
    <source>
        <dbReference type="ARBA" id="ARBA00011654"/>
    </source>
</evidence>
<keyword evidence="7" id="KW-0676">Redox-active center</keyword>
<dbReference type="InterPro" id="IPR050217">
    <property type="entry name" value="Peroxiredoxin"/>
</dbReference>
<evidence type="ECO:0000256" key="6">
    <source>
        <dbReference type="ARBA" id="ARBA00023002"/>
    </source>
</evidence>
<evidence type="ECO:0000313" key="13">
    <source>
        <dbReference type="Proteomes" id="UP000249130"/>
    </source>
</evidence>
<evidence type="ECO:0000256" key="9">
    <source>
        <dbReference type="ARBA" id="ARBA00047572"/>
    </source>
</evidence>
<name>A0A327L0H5_9BRAD</name>
<sequence>MPQSQSTKLLPPGTAAPPFKLAATPDQVVSLDDLRGDPVILAFYPADWSPVCGDQMALYNEVPPEFHRARAQLLGISVDGVWCHTAFAERRKLHFPLLADFEPKGEVARRYGVYREQDGVGERALFVIDAEGVIRWSYTRRRSAWTPR</sequence>
<evidence type="ECO:0000256" key="10">
    <source>
        <dbReference type="PIRSR" id="PIRSR000239-1"/>
    </source>
</evidence>
<organism evidence="12 13">
    <name type="scientific">Rhodoplanes roseus</name>
    <dbReference type="NCBI Taxonomy" id="29409"/>
    <lineage>
        <taxon>Bacteria</taxon>
        <taxon>Pseudomonadati</taxon>
        <taxon>Pseudomonadota</taxon>
        <taxon>Alphaproteobacteria</taxon>
        <taxon>Hyphomicrobiales</taxon>
        <taxon>Nitrobacteraceae</taxon>
        <taxon>Rhodoplanes</taxon>
    </lineage>
</organism>
<evidence type="ECO:0000259" key="11">
    <source>
        <dbReference type="PROSITE" id="PS51352"/>
    </source>
</evidence>
<evidence type="ECO:0000313" key="12">
    <source>
        <dbReference type="EMBL" id="RAI43961.1"/>
    </source>
</evidence>
<feature type="domain" description="Thioredoxin" evidence="11">
    <location>
        <begin position="10"/>
        <end position="148"/>
    </location>
</feature>
<evidence type="ECO:0000256" key="3">
    <source>
        <dbReference type="ARBA" id="ARBA00017462"/>
    </source>
</evidence>
<comment type="catalytic activity">
    <reaction evidence="9">
        <text>a hydroperoxide + NADH + H(+) = an alcohol + NAD(+) + H2O</text>
        <dbReference type="Rhea" id="RHEA:62628"/>
        <dbReference type="ChEBI" id="CHEBI:15377"/>
        <dbReference type="ChEBI" id="CHEBI:15378"/>
        <dbReference type="ChEBI" id="CHEBI:30879"/>
        <dbReference type="ChEBI" id="CHEBI:35924"/>
        <dbReference type="ChEBI" id="CHEBI:57540"/>
        <dbReference type="ChEBI" id="CHEBI:57945"/>
        <dbReference type="EC" id="1.11.1.26"/>
    </reaction>
</comment>
<dbReference type="InterPro" id="IPR013766">
    <property type="entry name" value="Thioredoxin_domain"/>
</dbReference>
<keyword evidence="13" id="KW-1185">Reference proteome</keyword>